<proteinExistence type="predicted"/>
<evidence type="ECO:0000313" key="1">
    <source>
        <dbReference type="EMBL" id="CZT44864.1"/>
    </source>
</evidence>
<gene>
    <name evidence="1" type="ORF">RSE6_05113</name>
</gene>
<dbReference type="EMBL" id="FJVC01000193">
    <property type="protein sequence ID" value="CZT44864.1"/>
    <property type="molecule type" value="Genomic_DNA"/>
</dbReference>
<dbReference type="Proteomes" id="UP000177625">
    <property type="component" value="Unassembled WGS sequence"/>
</dbReference>
<keyword evidence="2" id="KW-1185">Reference proteome</keyword>
<evidence type="ECO:0000313" key="2">
    <source>
        <dbReference type="Proteomes" id="UP000177625"/>
    </source>
</evidence>
<reference evidence="2" key="1">
    <citation type="submission" date="2016-03" db="EMBL/GenBank/DDBJ databases">
        <authorList>
            <person name="Guldener U."/>
        </authorList>
    </citation>
    <scope>NUCLEOTIDE SEQUENCE [LARGE SCALE GENOMIC DNA]</scope>
</reference>
<protein>
    <submittedName>
        <fullName evidence="1">Uncharacterized protein</fullName>
    </submittedName>
</protein>
<accession>A0A1E1M6Y5</accession>
<name>A0A1E1M6Y5_RHYSE</name>
<organism evidence="1 2">
    <name type="scientific">Rhynchosporium secalis</name>
    <name type="common">Barley scald fungus</name>
    <dbReference type="NCBI Taxonomy" id="38038"/>
    <lineage>
        <taxon>Eukaryota</taxon>
        <taxon>Fungi</taxon>
        <taxon>Dikarya</taxon>
        <taxon>Ascomycota</taxon>
        <taxon>Pezizomycotina</taxon>
        <taxon>Leotiomycetes</taxon>
        <taxon>Helotiales</taxon>
        <taxon>Ploettnerulaceae</taxon>
        <taxon>Rhynchosporium</taxon>
    </lineage>
</organism>
<dbReference type="AlphaFoldDB" id="A0A1E1M6Y5"/>
<sequence length="170" mass="18705">MPFWCQRPTFKWLHLYGLSWTVHVIDTVLGSLNNALRLANPSVSGLPDTALTMKVIGDGGEETKGYKLAKNLTKTQALDVLWDEEKEGKDVKPGTFADLLGYGSVHLEQTRDSISFIKGMRPELVIKNGLLELYSKDHSLGTGILCDSITAAKPLQVAPLMSQYSLCSTH</sequence>